<dbReference type="PANTHER" id="PTHR42827">
    <property type="entry name" value="IRON-SULFUR CLUSTER-BINDING PROTEIN-RELATED"/>
    <property type="match status" value="1"/>
</dbReference>
<organism evidence="1 2">
    <name type="scientific">Siculibacillus lacustris</name>
    <dbReference type="NCBI Taxonomy" id="1549641"/>
    <lineage>
        <taxon>Bacteria</taxon>
        <taxon>Pseudomonadati</taxon>
        <taxon>Pseudomonadota</taxon>
        <taxon>Alphaproteobacteria</taxon>
        <taxon>Hyphomicrobiales</taxon>
        <taxon>Ancalomicrobiaceae</taxon>
        <taxon>Siculibacillus</taxon>
    </lineage>
</organism>
<evidence type="ECO:0000313" key="1">
    <source>
        <dbReference type="EMBL" id="TBW35534.1"/>
    </source>
</evidence>
<proteinExistence type="predicted"/>
<protein>
    <submittedName>
        <fullName evidence="1">Epoxyqueuosine reductase</fullName>
    </submittedName>
</protein>
<dbReference type="RefSeq" id="WP_131310636.1">
    <property type="nucleotide sequence ID" value="NZ_SJFN01000025.1"/>
</dbReference>
<gene>
    <name evidence="1" type="ORF">EYW49_16045</name>
</gene>
<reference evidence="1 2" key="1">
    <citation type="submission" date="2019-02" db="EMBL/GenBank/DDBJ databases">
        <title>Siculibacillus lacustris gen. nov., sp. nov., a new rosette-forming bacterium isolated from a freshwater crater lake (Lake St. Ana, Romania).</title>
        <authorList>
            <person name="Felfoldi T."/>
            <person name="Marton Z."/>
            <person name="Szabo A."/>
            <person name="Mentes A."/>
            <person name="Boka K."/>
            <person name="Marialigeti K."/>
            <person name="Mathe I."/>
            <person name="Koncz M."/>
            <person name="Schumann P."/>
            <person name="Toth E."/>
        </authorList>
    </citation>
    <scope>NUCLEOTIDE SEQUENCE [LARGE SCALE GENOMIC DNA]</scope>
    <source>
        <strain evidence="1 2">SA-279</strain>
    </source>
</reference>
<dbReference type="PANTHER" id="PTHR42827:SF1">
    <property type="entry name" value="IRON-SULFUR CLUSTER-BINDING PROTEIN"/>
    <property type="match status" value="1"/>
</dbReference>
<dbReference type="EMBL" id="SJFN01000025">
    <property type="protein sequence ID" value="TBW35534.1"/>
    <property type="molecule type" value="Genomic_DNA"/>
</dbReference>
<dbReference type="AlphaFoldDB" id="A0A4Q9VJL9"/>
<accession>A0A4Q9VJL9</accession>
<keyword evidence="2" id="KW-1185">Reference proteome</keyword>
<sequence length="292" mass="31742">MNTTRDPDQGYAGIRFGKRGYDVATLESLLTELVTTDPRNALPEGDNVPIWEPPVVGVAAADDPLFERLKEPGVVGPIHRDPDFWVPGAKAVVSFFLPFSEEVKRSYERGNPLPSLEWVSGRLNGEVFVNVLRRAVASYLESLGGRAVIPNLDRRYTSDKWLPAWSERHVAHVAGVGTFGLHAGLLTRKGAAGRIGSVVTDLPIAPTPRPYTGVYEYCPWMTDGSCGVCIPRCPVGAIHATGKDHDICVTNGQNNIRPAFHEWGYHSCGHCQNNLPCSDGIPPRALELAAAP</sequence>
<name>A0A4Q9VJL9_9HYPH</name>
<evidence type="ECO:0000313" key="2">
    <source>
        <dbReference type="Proteomes" id="UP000292781"/>
    </source>
</evidence>
<comment type="caution">
    <text evidence="1">The sequence shown here is derived from an EMBL/GenBank/DDBJ whole genome shotgun (WGS) entry which is preliminary data.</text>
</comment>
<dbReference type="OrthoDB" id="9796486at2"/>
<dbReference type="Proteomes" id="UP000292781">
    <property type="component" value="Unassembled WGS sequence"/>
</dbReference>